<name>A0ABD3GYW5_9MARC</name>
<sequence length="247" mass="28404">MAHGLTRFGFKVLSEEEKIEQVRRQLQELVPPSPVEVEKQKKIMGRPWRVQVHQHAVALDQSMQMPDDEGVEEERDFEAIGALRSERGKRPKKYNNWFTPDLWPPIDAALKRYWKSSKAVMNHLQKFFGHKRRDNPYLRLNESTIRGWFKFNSKGVWQGRKELEIDFINLLNELMDASGQGDKTMMTVMVSSNAQGQMLPGQVIFKGSAESDYAEDGQAPANTANTANAVTDSQAEKVFNYADLFRR</sequence>
<keyword evidence="2" id="KW-1185">Reference proteome</keyword>
<proteinExistence type="predicted"/>
<evidence type="ECO:0000313" key="2">
    <source>
        <dbReference type="Proteomes" id="UP001633002"/>
    </source>
</evidence>
<dbReference type="AlphaFoldDB" id="A0ABD3GYW5"/>
<organism evidence="1 2">
    <name type="scientific">Riccia sorocarpa</name>
    <dbReference type="NCBI Taxonomy" id="122646"/>
    <lineage>
        <taxon>Eukaryota</taxon>
        <taxon>Viridiplantae</taxon>
        <taxon>Streptophyta</taxon>
        <taxon>Embryophyta</taxon>
        <taxon>Marchantiophyta</taxon>
        <taxon>Marchantiopsida</taxon>
        <taxon>Marchantiidae</taxon>
        <taxon>Marchantiales</taxon>
        <taxon>Ricciaceae</taxon>
        <taxon>Riccia</taxon>
    </lineage>
</organism>
<dbReference type="Proteomes" id="UP001633002">
    <property type="component" value="Unassembled WGS sequence"/>
</dbReference>
<dbReference type="EMBL" id="JBJQOH010000006">
    <property type="protein sequence ID" value="KAL3683519.1"/>
    <property type="molecule type" value="Genomic_DNA"/>
</dbReference>
<gene>
    <name evidence="1" type="ORF">R1sor_001541</name>
</gene>
<comment type="caution">
    <text evidence="1">The sequence shown here is derived from an EMBL/GenBank/DDBJ whole genome shotgun (WGS) entry which is preliminary data.</text>
</comment>
<accession>A0ABD3GYW5</accession>
<reference evidence="1 2" key="1">
    <citation type="submission" date="2024-09" db="EMBL/GenBank/DDBJ databases">
        <title>Chromosome-scale assembly of Riccia sorocarpa.</title>
        <authorList>
            <person name="Paukszto L."/>
        </authorList>
    </citation>
    <scope>NUCLEOTIDE SEQUENCE [LARGE SCALE GENOMIC DNA]</scope>
    <source>
        <strain evidence="1">LP-2024</strain>
        <tissue evidence="1">Aerial parts of the thallus</tissue>
    </source>
</reference>
<protein>
    <submittedName>
        <fullName evidence="1">Uncharacterized protein</fullName>
    </submittedName>
</protein>
<evidence type="ECO:0000313" key="1">
    <source>
        <dbReference type="EMBL" id="KAL3683519.1"/>
    </source>
</evidence>